<sequence length="60" mass="5823">MGIIIIGGLIDSVVGIVNGAVAGILGAAGALLPSSDIGARPERPPPGLCWLVGVMPFAGD</sequence>
<reference evidence="2" key="1">
    <citation type="submission" date="2016-10" db="EMBL/GenBank/DDBJ databases">
        <authorList>
            <person name="Varghese N."/>
            <person name="Submissions S."/>
        </authorList>
    </citation>
    <scope>NUCLEOTIDE SEQUENCE [LARGE SCALE GENOMIC DNA]</scope>
    <source>
        <strain evidence="2">CGMCC 4.6609</strain>
    </source>
</reference>
<dbReference type="EMBL" id="FNIX01000022">
    <property type="protein sequence ID" value="SDP93459.1"/>
    <property type="molecule type" value="Genomic_DNA"/>
</dbReference>
<evidence type="ECO:0000313" key="1">
    <source>
        <dbReference type="EMBL" id="SDP93459.1"/>
    </source>
</evidence>
<dbReference type="AlphaFoldDB" id="A0A1H0WS30"/>
<dbReference type="RefSeq" id="WP_143022962.1">
    <property type="nucleotide sequence ID" value="NZ_FNIX01000022.1"/>
</dbReference>
<keyword evidence="2" id="KW-1185">Reference proteome</keyword>
<accession>A0A1H0WS30</accession>
<proteinExistence type="predicted"/>
<dbReference type="Proteomes" id="UP000199691">
    <property type="component" value="Unassembled WGS sequence"/>
</dbReference>
<evidence type="ECO:0000313" key="2">
    <source>
        <dbReference type="Proteomes" id="UP000199691"/>
    </source>
</evidence>
<name>A0A1H0WS30_9PSEU</name>
<gene>
    <name evidence="1" type="ORF">SAMN05421507_12213</name>
</gene>
<organism evidence="1 2">
    <name type="scientific">Lentzea jiangxiensis</name>
    <dbReference type="NCBI Taxonomy" id="641025"/>
    <lineage>
        <taxon>Bacteria</taxon>
        <taxon>Bacillati</taxon>
        <taxon>Actinomycetota</taxon>
        <taxon>Actinomycetes</taxon>
        <taxon>Pseudonocardiales</taxon>
        <taxon>Pseudonocardiaceae</taxon>
        <taxon>Lentzea</taxon>
    </lineage>
</organism>
<protein>
    <submittedName>
        <fullName evidence="1">Uncharacterized protein</fullName>
    </submittedName>
</protein>